<name>A0A0G1UXT0_9BACT</name>
<dbReference type="AlphaFoldDB" id="A0A0G1UXT0"/>
<evidence type="ECO:0000313" key="2">
    <source>
        <dbReference type="Proteomes" id="UP000034637"/>
    </source>
</evidence>
<comment type="caution">
    <text evidence="1">The sequence shown here is derived from an EMBL/GenBank/DDBJ whole genome shotgun (WGS) entry which is preliminary data.</text>
</comment>
<proteinExistence type="predicted"/>
<sequence length="99" mass="11783">MLMCMCMLDKRVQILFDKKDYQLLEKVAGKEAVSVGELVRLSVRKQLAVHREVEKRKRRAVFESVQNWRRKFMTKNRPKITSEEILGWVREGRKYELGG</sequence>
<gene>
    <name evidence="1" type="ORF">UY33_C0038G0008</name>
</gene>
<reference evidence="1 2" key="1">
    <citation type="journal article" date="2015" name="Nature">
        <title>rRNA introns, odd ribosomes, and small enigmatic genomes across a large radiation of phyla.</title>
        <authorList>
            <person name="Brown C.T."/>
            <person name="Hug L.A."/>
            <person name="Thomas B.C."/>
            <person name="Sharon I."/>
            <person name="Castelle C.J."/>
            <person name="Singh A."/>
            <person name="Wilkins M.J."/>
            <person name="Williams K.H."/>
            <person name="Banfield J.F."/>
        </authorList>
    </citation>
    <scope>NUCLEOTIDE SEQUENCE [LARGE SCALE GENOMIC DNA]</scope>
</reference>
<protein>
    <recommendedName>
        <fullName evidence="3">Ribbon-helix-helix protein CopG domain-containing protein</fullName>
    </recommendedName>
</protein>
<evidence type="ECO:0000313" key="1">
    <source>
        <dbReference type="EMBL" id="KKU99049.1"/>
    </source>
</evidence>
<organism evidence="1 2">
    <name type="scientific">Candidatus Amesbacteria bacterium GW2011_GWA1_48_9</name>
    <dbReference type="NCBI Taxonomy" id="1618355"/>
    <lineage>
        <taxon>Bacteria</taxon>
        <taxon>Candidatus Amesiibacteriota</taxon>
    </lineage>
</organism>
<dbReference type="EMBL" id="LCPP01000038">
    <property type="protein sequence ID" value="KKU99049.1"/>
    <property type="molecule type" value="Genomic_DNA"/>
</dbReference>
<evidence type="ECO:0008006" key="3">
    <source>
        <dbReference type="Google" id="ProtNLM"/>
    </source>
</evidence>
<accession>A0A0G1UXT0</accession>
<dbReference type="Proteomes" id="UP000034637">
    <property type="component" value="Unassembled WGS sequence"/>
</dbReference>